<dbReference type="InterPro" id="IPR011252">
    <property type="entry name" value="Fibrogen-bd_dom1"/>
</dbReference>
<feature type="domain" description="SpaA-like prealbumin fold" evidence="11">
    <location>
        <begin position="2666"/>
        <end position="2740"/>
    </location>
</feature>
<dbReference type="Gene3D" id="2.60.40.740">
    <property type="match status" value="3"/>
</dbReference>
<feature type="domain" description="SpaA-like prealbumin fold" evidence="11">
    <location>
        <begin position="1986"/>
        <end position="2075"/>
    </location>
</feature>
<evidence type="ECO:0000256" key="5">
    <source>
        <dbReference type="ARBA" id="ARBA00022729"/>
    </source>
</evidence>
<feature type="region of interest" description="Disordered" evidence="7">
    <location>
        <begin position="418"/>
        <end position="447"/>
    </location>
</feature>
<keyword evidence="3" id="KW-0134">Cell wall</keyword>
<evidence type="ECO:0000256" key="2">
    <source>
        <dbReference type="ARBA" id="ARBA00007257"/>
    </source>
</evidence>
<evidence type="ECO:0000256" key="3">
    <source>
        <dbReference type="ARBA" id="ARBA00022512"/>
    </source>
</evidence>
<evidence type="ECO:0008006" key="16">
    <source>
        <dbReference type="Google" id="ProtNLM"/>
    </source>
</evidence>
<feature type="domain" description="SpaA-like prealbumin fold" evidence="11">
    <location>
        <begin position="1663"/>
        <end position="1739"/>
    </location>
</feature>
<feature type="domain" description="SpaA-like prealbumin fold" evidence="11">
    <location>
        <begin position="2546"/>
        <end position="2635"/>
    </location>
</feature>
<feature type="signal peptide" evidence="9">
    <location>
        <begin position="1"/>
        <end position="27"/>
    </location>
</feature>
<feature type="domain" description="SpaA-like prealbumin fold" evidence="11">
    <location>
        <begin position="2453"/>
        <end position="2515"/>
    </location>
</feature>
<gene>
    <name evidence="12" type="ORF">C1876_03950</name>
    <name evidence="13" type="ORF">DMP09_03510</name>
</gene>
<feature type="compositionally biased region" description="Acidic residues" evidence="7">
    <location>
        <begin position="82"/>
        <end position="102"/>
    </location>
</feature>
<evidence type="ECO:0000313" key="13">
    <source>
        <dbReference type="EMBL" id="RNM42683.1"/>
    </source>
</evidence>
<dbReference type="SUPFAM" id="SSF49401">
    <property type="entry name" value="Bacterial adhesins"/>
    <property type="match status" value="3"/>
</dbReference>
<comment type="similarity">
    <text evidence="2">Belongs to the serine-aspartate repeat-containing protein (SDr) family.</text>
</comment>
<protein>
    <recommendedName>
        <fullName evidence="16">Gram-positive cocci surface proteins LPxTG domain-containing protein</fullName>
    </recommendedName>
</protein>
<keyword evidence="6" id="KW-0572">Peptidoglycan-anchor</keyword>
<dbReference type="Pfam" id="PF17802">
    <property type="entry name" value="SpaA"/>
    <property type="match status" value="13"/>
</dbReference>
<keyword evidence="4" id="KW-0964">Secreted</keyword>
<feature type="domain" description="SpaA-like prealbumin fold" evidence="11">
    <location>
        <begin position="1866"/>
        <end position="1965"/>
    </location>
</feature>
<evidence type="ECO:0000256" key="6">
    <source>
        <dbReference type="ARBA" id="ARBA00023088"/>
    </source>
</evidence>
<dbReference type="InterPro" id="IPR041033">
    <property type="entry name" value="SpaA_PFL_dom_1"/>
</dbReference>
<feature type="domain" description="SpaA-like prealbumin fold" evidence="11">
    <location>
        <begin position="2319"/>
        <end position="2410"/>
    </location>
</feature>
<dbReference type="GO" id="GO:0005975">
    <property type="term" value="P:carbohydrate metabolic process"/>
    <property type="evidence" value="ECO:0007669"/>
    <property type="project" value="UniProtKB-ARBA"/>
</dbReference>
<evidence type="ECO:0000259" key="11">
    <source>
        <dbReference type="Pfam" id="PF17802"/>
    </source>
</evidence>
<evidence type="ECO:0000313" key="12">
    <source>
        <dbReference type="EMBL" id="RDB70395.1"/>
    </source>
</evidence>
<name>A0A3N0J0C0_9ACTN</name>
<sequence>MQRRISRNFVSVFMAFVLVVTCNSATAQPLAAFAEEGARQAIEVGAEEAPNPEDAPDPVGDAEEPAEAEGGATDDAPMVDVPTEDGEQSVDVEPADPTEGDEAPLATASAEEVPAVERADVEVPAAATRADASDVTFDTAQLSLAIGSFAWKDAAGALTEAARDDKGAYLLPTPFEGIKGLRLVLDFGVLKDDETRTIKQGDHFTFALNQTTAAGLNRFSLTDTVAPQNITFGGHLVATYEIKHGVLNVTFSQNVNYEEGFAKINGGISLNFELNEAAYGTEDETGVDLVLQDVSNPAHVVVPPKSSTVDGVEKEGVYDPATRSITWTVRAGTSSAGLDMAGMKIVDTYDAGALEYVSASTTAADGTETDITTAIEQSTGSCAYVFPAGSVAPQTVKIVTKVKDAALPKDGASVVGNDVRLDKGTSPYDPGTHRTAGTTTSVPGMGVQKNGEQIDGNKMQWSIVVNEAEDAWLWNAVVTDVLAANLTYLDNSLRVDGKAVPVYDAVPDTAPASDYATLVTNADGTHTLAFHFVDTEAADHDGKPLIGKAHRLTFETALAGDGIEDAKIENTATLSGGWPDGDGPGVAFARDMGIGTEYRYAFVKKEGSVEQRTGVITWSVNPQTRLEHYEGATLSDAIDASDQAFIDGTVMLEYRGTTYDQAQLVKEGWLTVTGSGVAGDPTTLAFTLPKDPFPLLSDVQVTYRTQATAGFLDGTHGTAHTYRNTANLEVQTSGGTFENTATAEVPLENDLIAKTAAYEYDDAAGRGWLHYTLTANANKMDLSDVAVSDDFSHLATTYYKNDGSTLDIPATAWTIDEGRTQVTGGAHETPTFTGGRFSVKLGEAASGWKIDGAYTIDLYLTLTDAARQAYLLDAGSGFIRTKNVASIEGTSGGGAIDRTAVYETTPEGGDIVNELVDKSSQFSKDTGVIRWRVDVNPQGAELKNAVVKDVLNKSLQLDFSSVRLYESRHAANGSIADDDPATAGWTEVKDDAFTVEPGDDGSSILKAALPDGAKAYTLVYETNITEAVASGYVQNRASLLNDDTEKGDGSHTQELGDDSWGYLERTASYKFVKMDALGGSAQPLGAGVTFGLFADEACAQQIKLVTANEHGAFGFYGLTPGTTYWYKETKAPAGYVLDTTAHELAVPAGVSGVQPGAITVTNDRVRASAPVTVTKLFETTAGSDIDKQARFKLVLRPLGAGSGKAVGVSMTGSAGTYAYAGTAGSVDAATELVVDAAAGAESATLALSDLPWGSYELRETGTTAGYALQGAAKTFTVAQDGSVTFGDAAGAELTNSKTHITLHKLLNGIEQAVPGVSFSLFERTNGSVGTTAVESPFTKGAYTWTPDGNPWEIVGLPAGTYTLRETTAADDATISQVQDVPFTIAADGALKLDKSVAHVKASGTTITVDNVSCSAVKLDKLDQYGHAVSGAGVLLQRWDGSAWVDEGAPAATAGRTLTFDKLQRATTYRIVETLVPDGYLMAQPVEFTVNAYGVVERVKLGNAVGTSAAYGNVWSNGTFTLRDERILGHASFVKVAEDAAGTPLAGATFDLYRVETPADVKVHGAGSFISDAQGRVSTVGSSLANVDTGRKMAEGLAPGTYYFKETGAPAGYRFDATQPAMSERFTVEADGSNRYTQAAGAPSGQHVIGLAAVENTPLAALVLVHKADEGGAPLGGAVFALTGTDADGGAVSFEAETGADGLASFERVPTGSYEVRETKPPAGYRLSAAVLKVTVGQETAGLTYDLNVDAPVVNELNSLTVSKVDEAGASLAGAVFALEGTFADGSSDPLVWTSGTDAETIAGKLVASNVYRLVERSAPLHYVRTSEPREAMMDAHGVLFERAVGASAWSAVQGNALVVANDPVRGQVEVTKTVSGGNGTVAGVQFDLFKRGAASDGDDLAIASACTTDAAGVWRSLDEGATNPDTGRPLSEGLAAGSYFLVETKAAPDTELDATPRNFEIADADHYAAAKAAVAVSLENRAFGASLELAKRDATSGAALAGAAFALTYVPEGGDTSQVIVVPAAGDAGAYRVGDLKKGTYTLEETIVPNGYEQPFEATFSLTDADNGATVNVRDDAAQAVAVTKTAGTWDASGVTNARKLGSLALTKVGEQDEPLAGVLFLLERSEAGAWSTVGTYATGADGTLAVSDLAWGAYRISETKAAPGYEPGGNAVPIAFEVGPNTGTDVKLTWDHGIIANERTSIAIEKVDDAATPQRLDGAHLKLKGVFADRTTEKAWESSADAAEVLTGQLVVGETYTLEETERLPGYLALPGAIAFALNGAGQIVLESVPVYGDGSQAARLSADGAQLSVRNVKVRGMVTLSKMDADAGMPLDGAVFALYDGTGALVRDGLETGRAYAAADWSATDAAAGRLSIEGLDLGSYSLRETAAEGYQVPDTAYPFTIDNDNATKAPSCDLGTIANRQTELSFVKTGLYAEQCSDPVLGGEAPDATLPLAGAVFTAYDDAACTHAVATATSDEAGRVTFKKLPAATYWVRETTTPAGHVPSDVVYVAAFAADGTLSGFVQQDAPDAAVDTVVNDVFRADISMRKVSENDASKVLPNSVYGLYKRVVSPLARGAESLQLIAKATTDEHGMLTFKGVLMDREYVVQELEAPDGSLVSKHPIAMTFAVGSDGAPRLATFDDGSGTAEVDENGVIVWKEPQVMVAFNKKTPEGDALAGALLEVVDERGAVVVEPWTSEEGKGTQVEGVLVAGATYRLVELEAPAGYVRADDVSFTVENPKLGPREGFVQQVDMVDELEAAPPAKTPAATRPFGFLAKTGDPSLALLVGGVVFAAAGIAAASGVRRRRTRA</sequence>
<evidence type="ECO:0000256" key="7">
    <source>
        <dbReference type="SAM" id="MobiDB-lite"/>
    </source>
</evidence>
<evidence type="ECO:0000256" key="1">
    <source>
        <dbReference type="ARBA" id="ARBA00004191"/>
    </source>
</evidence>
<evidence type="ECO:0000259" key="10">
    <source>
        <dbReference type="Pfam" id="PF05737"/>
    </source>
</evidence>
<feature type="domain" description="SpaA-like prealbumin fold" evidence="11">
    <location>
        <begin position="1416"/>
        <end position="1502"/>
    </location>
</feature>
<dbReference type="InterPro" id="IPR013783">
    <property type="entry name" value="Ig-like_fold"/>
</dbReference>
<keyword evidence="8" id="KW-0812">Transmembrane</keyword>
<feature type="domain" description="SpaA-like prealbumin fold" evidence="11">
    <location>
        <begin position="1082"/>
        <end position="1147"/>
    </location>
</feature>
<keyword evidence="5 9" id="KW-0732">Signal</keyword>
<dbReference type="EMBL" id="PPTT01000005">
    <property type="protein sequence ID" value="RDB70395.1"/>
    <property type="molecule type" value="Genomic_DNA"/>
</dbReference>
<dbReference type="GO" id="GO:0007155">
    <property type="term" value="P:cell adhesion"/>
    <property type="evidence" value="ECO:0007669"/>
    <property type="project" value="InterPro"/>
</dbReference>
<feature type="domain" description="Collagen binding" evidence="10">
    <location>
        <begin position="916"/>
        <end position="1046"/>
    </location>
</feature>
<keyword evidence="8" id="KW-1133">Transmembrane helix</keyword>
<feature type="region of interest" description="Disordered" evidence="7">
    <location>
        <begin position="43"/>
        <end position="113"/>
    </location>
</feature>
<evidence type="ECO:0000256" key="4">
    <source>
        <dbReference type="ARBA" id="ARBA00022525"/>
    </source>
</evidence>
<dbReference type="Proteomes" id="UP000253817">
    <property type="component" value="Unassembled WGS sequence"/>
</dbReference>
<feature type="domain" description="SpaA-like prealbumin fold" evidence="11">
    <location>
        <begin position="1538"/>
        <end position="1618"/>
    </location>
</feature>
<dbReference type="InterPro" id="IPR008966">
    <property type="entry name" value="Adhesion_dom_sf"/>
</dbReference>
<dbReference type="Gene3D" id="2.60.40.10">
    <property type="entry name" value="Immunoglobulins"/>
    <property type="match status" value="15"/>
</dbReference>
<comment type="subcellular location">
    <subcellularLocation>
        <location evidence="1">Secreted</location>
        <location evidence="1">Cell wall</location>
    </subcellularLocation>
</comment>
<feature type="domain" description="SpaA-like prealbumin fold" evidence="11">
    <location>
        <begin position="1300"/>
        <end position="1391"/>
    </location>
</feature>
<keyword evidence="14" id="KW-1185">Reference proteome</keyword>
<reference evidence="15" key="2">
    <citation type="submission" date="2018-05" db="EMBL/GenBank/DDBJ databases">
        <title>Genome Sequencing of selected type strains of the family Eggerthellaceae.</title>
        <authorList>
            <person name="Danylec N."/>
            <person name="Stoll D.A."/>
            <person name="Doetsch A."/>
            <person name="Huch M."/>
        </authorList>
    </citation>
    <scope>NUCLEOTIDE SEQUENCE [LARGE SCALE GENOMIC DNA]</scope>
    <source>
        <strain evidence="15">DSM 16107</strain>
    </source>
</reference>
<evidence type="ECO:0000313" key="14">
    <source>
        <dbReference type="Proteomes" id="UP000253817"/>
    </source>
</evidence>
<dbReference type="OrthoDB" id="134475at2"/>
<dbReference type="SUPFAM" id="SSF49478">
    <property type="entry name" value="Cna protein B-type domain"/>
    <property type="match status" value="2"/>
</dbReference>
<dbReference type="PANTHER" id="PTHR36108:SF13">
    <property type="entry name" value="COLOSSIN-B-RELATED"/>
    <property type="match status" value="1"/>
</dbReference>
<dbReference type="Pfam" id="PF05737">
    <property type="entry name" value="Collagen_bind"/>
    <property type="match status" value="1"/>
</dbReference>
<evidence type="ECO:0000256" key="9">
    <source>
        <dbReference type="SAM" id="SignalP"/>
    </source>
</evidence>
<feature type="compositionally biased region" description="Acidic residues" evidence="7">
    <location>
        <begin position="50"/>
        <end position="67"/>
    </location>
</feature>
<dbReference type="RefSeq" id="WP_114545423.1">
    <property type="nucleotide sequence ID" value="NZ_PPTT01000005.1"/>
</dbReference>
<accession>A0A3N0J0C0</accession>
<proteinExistence type="inferred from homology"/>
<dbReference type="GO" id="GO:0005518">
    <property type="term" value="F:collagen binding"/>
    <property type="evidence" value="ECO:0007669"/>
    <property type="project" value="InterPro"/>
</dbReference>
<feature type="transmembrane region" description="Helical" evidence="8">
    <location>
        <begin position="2785"/>
        <end position="2805"/>
    </location>
</feature>
<keyword evidence="8" id="KW-0472">Membrane</keyword>
<dbReference type="Proteomes" id="UP000270112">
    <property type="component" value="Unassembled WGS sequence"/>
</dbReference>
<dbReference type="Gene3D" id="2.60.40.1280">
    <property type="match status" value="1"/>
</dbReference>
<feature type="chain" id="PRO_5030078734" description="Gram-positive cocci surface proteins LPxTG domain-containing protein" evidence="9">
    <location>
        <begin position="28"/>
        <end position="2812"/>
    </location>
</feature>
<evidence type="ECO:0000256" key="8">
    <source>
        <dbReference type="SAM" id="Phobius"/>
    </source>
</evidence>
<comment type="caution">
    <text evidence="13">The sequence shown here is derived from an EMBL/GenBank/DDBJ whole genome shotgun (WGS) entry which is preliminary data.</text>
</comment>
<evidence type="ECO:0000313" key="15">
    <source>
        <dbReference type="Proteomes" id="UP000270112"/>
    </source>
</evidence>
<dbReference type="InterPro" id="IPR008456">
    <property type="entry name" value="Collagen-bd_dom"/>
</dbReference>
<organism evidence="13 15">
    <name type="scientific">Eggerthella sinensis</name>
    <dbReference type="NCBI Taxonomy" id="242230"/>
    <lineage>
        <taxon>Bacteria</taxon>
        <taxon>Bacillati</taxon>
        <taxon>Actinomycetota</taxon>
        <taxon>Coriobacteriia</taxon>
        <taxon>Eggerthellales</taxon>
        <taxon>Eggerthellaceae</taxon>
        <taxon>Eggerthella</taxon>
    </lineage>
</organism>
<feature type="domain" description="SpaA-like prealbumin fold" evidence="11">
    <location>
        <begin position="2202"/>
        <end position="2283"/>
    </location>
</feature>
<dbReference type="EMBL" id="QICC01000008">
    <property type="protein sequence ID" value="RNM42683.1"/>
    <property type="molecule type" value="Genomic_DNA"/>
</dbReference>
<reference evidence="13" key="3">
    <citation type="journal article" date="2019" name="Microbiol. Resour. Announc.">
        <title>Draft Genome Sequences of Type Strains of Gordonibacter faecihominis, Paraeggerthella hongkongensis, Parvibacter caecicola,Slackia equolifaciens, Slackia faecicanis, and Slackia isoflavoniconvertens.</title>
        <authorList>
            <person name="Danylec N."/>
            <person name="Stoll D.A."/>
            <person name="Dotsch A."/>
            <person name="Huch M."/>
        </authorList>
    </citation>
    <scope>NUCLEOTIDE SEQUENCE</scope>
    <source>
        <strain evidence="13">DSM 16107</strain>
    </source>
</reference>
<reference evidence="12 14" key="1">
    <citation type="journal article" date="2018" name="Elife">
        <title>Discovery and characterization of a prevalent human gut bacterial enzyme sufficient for the inactivation of a family of plant toxins.</title>
        <authorList>
            <person name="Koppel N."/>
            <person name="Bisanz J.E."/>
            <person name="Pandelia M.E."/>
            <person name="Turnbaugh P.J."/>
            <person name="Balskus E.P."/>
        </authorList>
    </citation>
    <scope>NUCLEOTIDE SEQUENCE [LARGE SCALE GENOMIC DNA]</scope>
    <source>
        <strain evidence="12 14">DSM 16107</strain>
    </source>
</reference>
<dbReference type="PANTHER" id="PTHR36108">
    <property type="entry name" value="COLOSSIN-B-RELATED"/>
    <property type="match status" value="1"/>
</dbReference>
<feature type="domain" description="SpaA-like prealbumin fold" evidence="11">
    <location>
        <begin position="2102"/>
        <end position="2190"/>
    </location>
</feature>